<sequence length="243" mass="27373">MNPLFNAKGEQIPPRPELTDEMKKAGALKAVQSGHLARVDEDEAEEFAVDIAKHYYHGIDAYDLAKNMDTYGSWDVDSMFVDDMEQVDGYIQEIHRDAIESWGKAYQPVPPFELGTELEAYSFSTNRHGGVIDGICEHTPAMYLVKMHDRPEDDTSRRLIKFEEAKLRKVAVGDVVEPIKPDYQLASGCGRYDSAVVVSVEPFVITSHAADMRWQSTVKREQFKIVGKVEGEALEACMKRLEA</sequence>
<accession>A0A0C1VMG1</accession>
<dbReference type="EMBL" id="JPRD01000044">
    <property type="protein sequence ID" value="KIF51013.1"/>
    <property type="molecule type" value="Genomic_DNA"/>
</dbReference>
<comment type="caution">
    <text evidence="1">The sequence shown here is derived from an EMBL/GenBank/DDBJ whole genome shotgun (WGS) entry which is preliminary data.</text>
</comment>
<dbReference type="RefSeq" id="WP_020195224.1">
    <property type="nucleotide sequence ID" value="NZ_BAOH01000018.1"/>
</dbReference>
<evidence type="ECO:0000313" key="1">
    <source>
        <dbReference type="EMBL" id="KIF51013.1"/>
    </source>
</evidence>
<reference evidence="1 2" key="1">
    <citation type="submission" date="2014-07" db="EMBL/GenBank/DDBJ databases">
        <title>Unique and conserved regions in Vibrio harveyi and related species in comparison with the shrimp pathogen Vibrio harveyi CAIM 1792.</title>
        <authorList>
            <person name="Espinoza-Valles I."/>
            <person name="Vora G."/>
            <person name="Leekitcharoenphon P."/>
            <person name="Ussery D."/>
            <person name="Hoj L."/>
            <person name="Gomez-Gil B."/>
        </authorList>
    </citation>
    <scope>NUCLEOTIDE SEQUENCE [LARGE SCALE GENOMIC DNA]</scope>
    <source>
        <strain evidence="2">CAIM 1854 / LMG 25443</strain>
    </source>
</reference>
<proteinExistence type="predicted"/>
<evidence type="ECO:0000313" key="2">
    <source>
        <dbReference type="Proteomes" id="UP000031586"/>
    </source>
</evidence>
<gene>
    <name evidence="1" type="ORF">H735_22190</name>
</gene>
<protein>
    <submittedName>
        <fullName evidence="1">Uncharacterized protein</fullName>
    </submittedName>
</protein>
<organism evidence="1 2">
    <name type="scientific">Vibrio owensii CAIM 1854 = LMG 25443</name>
    <dbReference type="NCBI Taxonomy" id="1229493"/>
    <lineage>
        <taxon>Bacteria</taxon>
        <taxon>Pseudomonadati</taxon>
        <taxon>Pseudomonadota</taxon>
        <taxon>Gammaproteobacteria</taxon>
        <taxon>Vibrionales</taxon>
        <taxon>Vibrionaceae</taxon>
        <taxon>Vibrio</taxon>
    </lineage>
</organism>
<dbReference type="Proteomes" id="UP000031586">
    <property type="component" value="Unassembled WGS sequence"/>
</dbReference>
<dbReference type="PATRIC" id="fig|1229493.5.peg.3842"/>
<name>A0A0C1VMG1_9VIBR</name>
<dbReference type="AlphaFoldDB" id="A0A0C1VMG1"/>